<evidence type="ECO:0000313" key="3">
    <source>
        <dbReference type="Proteomes" id="UP000184114"/>
    </source>
</evidence>
<reference evidence="3" key="1">
    <citation type="submission" date="2016-11" db="EMBL/GenBank/DDBJ databases">
        <authorList>
            <person name="Varghese N."/>
            <person name="Submissions S."/>
        </authorList>
    </citation>
    <scope>NUCLEOTIDE SEQUENCE [LARGE SCALE GENOMIC DNA]</scope>
    <source>
        <strain evidence="3">DSM 18095</strain>
    </source>
</reference>
<dbReference type="GeneID" id="90996632"/>
<dbReference type="Proteomes" id="UP000184114">
    <property type="component" value="Unassembled WGS sequence"/>
</dbReference>
<keyword evidence="1" id="KW-0472">Membrane</keyword>
<name>A0A1M4Z0P5_9FIRM</name>
<keyword evidence="1" id="KW-1133">Transmembrane helix</keyword>
<evidence type="ECO:0000256" key="1">
    <source>
        <dbReference type="SAM" id="Phobius"/>
    </source>
</evidence>
<feature type="transmembrane region" description="Helical" evidence="1">
    <location>
        <begin position="7"/>
        <end position="29"/>
    </location>
</feature>
<proteinExistence type="predicted"/>
<sequence length="83" mass="9983">MRDNKANVFIAFIIIFTLFGFFPGTRIKYFSPIESSKFLESLDYFIKNFFHLWKIKLVASIGTIFISYLIKEKKLKKHNKRKR</sequence>
<accession>A0A1M4Z0P5</accession>
<gene>
    <name evidence="2" type="ORF">SAMN02745784_02849</name>
</gene>
<feature type="transmembrane region" description="Helical" evidence="1">
    <location>
        <begin position="49"/>
        <end position="70"/>
    </location>
</feature>
<keyword evidence="1" id="KW-0812">Transmembrane</keyword>
<dbReference type="RefSeq" id="WP_072977501.1">
    <property type="nucleotide sequence ID" value="NZ_FQTY01000020.1"/>
</dbReference>
<organism evidence="2 3">
    <name type="scientific">Tissierella praeacuta DSM 18095</name>
    <dbReference type="NCBI Taxonomy" id="1123404"/>
    <lineage>
        <taxon>Bacteria</taxon>
        <taxon>Bacillati</taxon>
        <taxon>Bacillota</taxon>
        <taxon>Tissierellia</taxon>
        <taxon>Tissierellales</taxon>
        <taxon>Tissierellaceae</taxon>
        <taxon>Tissierella</taxon>
    </lineage>
</organism>
<protein>
    <submittedName>
        <fullName evidence="2">Uncharacterized protein</fullName>
    </submittedName>
</protein>
<evidence type="ECO:0000313" key="2">
    <source>
        <dbReference type="EMBL" id="SHF11156.1"/>
    </source>
</evidence>
<keyword evidence="3" id="KW-1185">Reference proteome</keyword>
<dbReference type="AlphaFoldDB" id="A0A1M4Z0P5"/>
<dbReference type="EMBL" id="FQTY01000020">
    <property type="protein sequence ID" value="SHF11156.1"/>
    <property type="molecule type" value="Genomic_DNA"/>
</dbReference>
<dbReference type="STRING" id="1123404.SAMN02745784_02849"/>